<evidence type="ECO:0000256" key="1">
    <source>
        <dbReference type="SAM" id="MobiDB-lite"/>
    </source>
</evidence>
<organism evidence="3 4">
    <name type="scientific">Streptomyces alkaliphilus</name>
    <dbReference type="NCBI Taxonomy" id="1472722"/>
    <lineage>
        <taxon>Bacteria</taxon>
        <taxon>Bacillati</taxon>
        <taxon>Actinomycetota</taxon>
        <taxon>Actinomycetes</taxon>
        <taxon>Kitasatosporales</taxon>
        <taxon>Streptomycetaceae</taxon>
        <taxon>Streptomyces</taxon>
    </lineage>
</organism>
<dbReference type="AlphaFoldDB" id="A0A7W3Y492"/>
<comment type="caution">
    <text evidence="3">The sequence shown here is derived from an EMBL/GenBank/DDBJ whole genome shotgun (WGS) entry which is preliminary data.</text>
</comment>
<dbReference type="Proteomes" id="UP000538929">
    <property type="component" value="Unassembled WGS sequence"/>
</dbReference>
<reference evidence="4" key="1">
    <citation type="submission" date="2019-10" db="EMBL/GenBank/DDBJ databases">
        <title>Streptomyces sp. nov., a novel actinobacterium isolated from alkaline environment.</title>
        <authorList>
            <person name="Golinska P."/>
        </authorList>
    </citation>
    <scope>NUCLEOTIDE SEQUENCE [LARGE SCALE GENOMIC DNA]</scope>
    <source>
        <strain evidence="4">DSM 42118</strain>
    </source>
</reference>
<dbReference type="InterPro" id="IPR053931">
    <property type="entry name" value="RapZ_C"/>
</dbReference>
<keyword evidence="4" id="KW-1185">Reference proteome</keyword>
<dbReference type="Pfam" id="PF22740">
    <property type="entry name" value="PapZ_C"/>
    <property type="match status" value="1"/>
</dbReference>
<proteinExistence type="predicted"/>
<sequence length="113" mass="12414">MLADARTLPGPAERQDPDTTGHDATVRREVMNTPGARRLVRHNAEKARLLLAALPAWAGNEVMRVDVHVVDDHGRCRSVALAEEIAAHLRAHGIGCLVEHRHLHHPAPKEGRS</sequence>
<evidence type="ECO:0000313" key="3">
    <source>
        <dbReference type="EMBL" id="MBB0247271.1"/>
    </source>
</evidence>
<feature type="domain" description="RapZ C-terminal" evidence="2">
    <location>
        <begin position="2"/>
        <end position="104"/>
    </location>
</feature>
<evidence type="ECO:0000259" key="2">
    <source>
        <dbReference type="Pfam" id="PF22740"/>
    </source>
</evidence>
<gene>
    <name evidence="3" type="ORF">FNQ90_24910</name>
</gene>
<feature type="region of interest" description="Disordered" evidence="1">
    <location>
        <begin position="1"/>
        <end position="27"/>
    </location>
</feature>
<dbReference type="EMBL" id="VKHT01001537">
    <property type="protein sequence ID" value="MBB0247271.1"/>
    <property type="molecule type" value="Genomic_DNA"/>
</dbReference>
<evidence type="ECO:0000313" key="4">
    <source>
        <dbReference type="Proteomes" id="UP000538929"/>
    </source>
</evidence>
<accession>A0A7W3Y492</accession>
<feature type="compositionally biased region" description="Basic and acidic residues" evidence="1">
    <location>
        <begin position="13"/>
        <end position="27"/>
    </location>
</feature>
<name>A0A7W3Y492_9ACTN</name>
<protein>
    <recommendedName>
        <fullName evidence="2">RapZ C-terminal domain-containing protein</fullName>
    </recommendedName>
</protein>